<evidence type="ECO:0000313" key="12">
    <source>
        <dbReference type="Proteomes" id="UP000188354"/>
    </source>
</evidence>
<proteinExistence type="inferred from homology"/>
<organism evidence="11 12">
    <name type="scientific">Lupinus angustifolius</name>
    <name type="common">Narrow-leaved blue lupine</name>
    <dbReference type="NCBI Taxonomy" id="3871"/>
    <lineage>
        <taxon>Eukaryota</taxon>
        <taxon>Viridiplantae</taxon>
        <taxon>Streptophyta</taxon>
        <taxon>Embryophyta</taxon>
        <taxon>Tracheophyta</taxon>
        <taxon>Spermatophyta</taxon>
        <taxon>Magnoliopsida</taxon>
        <taxon>eudicotyledons</taxon>
        <taxon>Gunneridae</taxon>
        <taxon>Pentapetalae</taxon>
        <taxon>rosids</taxon>
        <taxon>fabids</taxon>
        <taxon>Fabales</taxon>
        <taxon>Fabaceae</taxon>
        <taxon>Papilionoideae</taxon>
        <taxon>50 kb inversion clade</taxon>
        <taxon>genistoids sensu lato</taxon>
        <taxon>core genistoids</taxon>
        <taxon>Genisteae</taxon>
        <taxon>Lupinus</taxon>
    </lineage>
</organism>
<feature type="compositionally biased region" description="Polar residues" evidence="9">
    <location>
        <begin position="425"/>
        <end position="447"/>
    </location>
</feature>
<dbReference type="Gramene" id="OIW01460">
    <property type="protein sequence ID" value="OIW01460"/>
    <property type="gene ID" value="TanjilG_30934"/>
</dbReference>
<feature type="transmembrane region" description="Helical" evidence="10">
    <location>
        <begin position="303"/>
        <end position="322"/>
    </location>
</feature>
<keyword evidence="3 8" id="KW-0812">Transmembrane</keyword>
<evidence type="ECO:0000256" key="6">
    <source>
        <dbReference type="ARBA" id="ARBA00023136"/>
    </source>
</evidence>
<evidence type="ECO:0000256" key="7">
    <source>
        <dbReference type="ARBA" id="ARBA00023265"/>
    </source>
</evidence>
<dbReference type="GO" id="GO:0005516">
    <property type="term" value="F:calmodulin binding"/>
    <property type="evidence" value="ECO:0007669"/>
    <property type="project" value="UniProtKB-KW"/>
</dbReference>
<dbReference type="InterPro" id="IPR004326">
    <property type="entry name" value="Mlo"/>
</dbReference>
<feature type="transmembrane region" description="Helical" evidence="10">
    <location>
        <begin position="244"/>
        <end position="265"/>
    </location>
</feature>
<dbReference type="Proteomes" id="UP000188354">
    <property type="component" value="Chromosome LG11"/>
</dbReference>
<sequence length="514" mass="58778">MGEKVYERTLEETPTWAVAVVCFVLLFISIIIEYIIHAIGKWFKKNHKKALYEALEKVKGELMLLGFLSLLLTVFQEPISKICVSKNVASSWNPCSTPKASKTENHSDNTNSRKLLQYLEPMHRRILATKGYDKCAEKANPERFRFARDTTFGRRHLNKWSESSISLWMVCFFRQFIGSISKVDYFALRHGFIMAHLAPGNDAKFDFQKYINRSLEEDFNVVVGITPIIWFFTVLFLLTNTHGWYSQFWLPFIPFIIVLLVGAKLQMIITRMGLKIQDRGEVVRGAPLVQPGDELFWFNRPRFLLFLIHLVLFQNAFQLAFFTWTTYEFTLYSCFHDTTADIVIRVTMGVVVQILCSYVTLPLYALVTQMGSTMKHTIFNDRVATALKSWHHTAKKHVKDSKHASASVTPFSSRPATPTHGLISGTPTVQAPRPSDSTQTSPRASNYENEEWGIEGSASPNNHNTINIGEGYETQMQVLEPDSTTELPISSEHEISLSVSDFSFEKQHIGRDYE</sequence>
<evidence type="ECO:0000256" key="4">
    <source>
        <dbReference type="ARBA" id="ARBA00022821"/>
    </source>
</evidence>
<dbReference type="PANTHER" id="PTHR31942:SF84">
    <property type="entry name" value="MLO-LIKE PROTEIN 12"/>
    <property type="match status" value="1"/>
</dbReference>
<keyword evidence="6 8" id="KW-0472">Membrane</keyword>
<gene>
    <name evidence="8" type="primary">MLO</name>
    <name evidence="11" type="ORF">TanjilG_30934</name>
</gene>
<evidence type="ECO:0000256" key="10">
    <source>
        <dbReference type="SAM" id="Phobius"/>
    </source>
</evidence>
<reference evidence="11 12" key="1">
    <citation type="journal article" date="2017" name="Plant Biotechnol. J.">
        <title>A comprehensive draft genome sequence for lupin (Lupinus angustifolius), an emerging health food: insights into plant-microbe interactions and legume evolution.</title>
        <authorList>
            <person name="Hane J.K."/>
            <person name="Ming Y."/>
            <person name="Kamphuis L.G."/>
            <person name="Nelson M.N."/>
            <person name="Garg G."/>
            <person name="Atkins C.A."/>
            <person name="Bayer P.E."/>
            <person name="Bravo A."/>
            <person name="Bringans S."/>
            <person name="Cannon S."/>
            <person name="Edwards D."/>
            <person name="Foley R."/>
            <person name="Gao L.L."/>
            <person name="Harrison M.J."/>
            <person name="Huang W."/>
            <person name="Hurgobin B."/>
            <person name="Li S."/>
            <person name="Liu C.W."/>
            <person name="McGrath A."/>
            <person name="Morahan G."/>
            <person name="Murray J."/>
            <person name="Weller J."/>
            <person name="Jian J."/>
            <person name="Singh K.B."/>
        </authorList>
    </citation>
    <scope>NUCLEOTIDE SEQUENCE [LARGE SCALE GENOMIC DNA]</scope>
    <source>
        <strain evidence="12">cv. Tanjil</strain>
        <tissue evidence="11">Whole plant</tissue>
    </source>
</reference>
<accession>A0A1J7GM07</accession>
<dbReference type="AlphaFoldDB" id="A0A1J7GM07"/>
<dbReference type="PANTHER" id="PTHR31942">
    <property type="entry name" value="MLO-LIKE PROTEIN 1"/>
    <property type="match status" value="1"/>
</dbReference>
<keyword evidence="4 8" id="KW-0611">Plant defense</keyword>
<comment type="subcellular location">
    <subcellularLocation>
        <location evidence="1 8">Membrane</location>
        <topology evidence="1 8">Multi-pass membrane protein</topology>
    </subcellularLocation>
</comment>
<keyword evidence="8" id="KW-0112">Calmodulin-binding</keyword>
<keyword evidence="12" id="KW-1185">Reference proteome</keyword>
<name>A0A1J7GM07_LUPAN</name>
<feature type="transmembrane region" description="Helical" evidence="10">
    <location>
        <begin position="16"/>
        <end position="39"/>
    </location>
</feature>
<dbReference type="STRING" id="3871.A0A1J7GM07"/>
<protein>
    <recommendedName>
        <fullName evidence="8">MLO-like protein</fullName>
    </recommendedName>
</protein>
<comment type="function">
    <text evidence="8">May be involved in modulation of pathogen defense and leaf cell death.</text>
</comment>
<keyword evidence="7 8" id="KW-0568">Pathogenesis-related protein</keyword>
<comment type="domain">
    <text evidence="8">The C-terminus contains a calmodulin-binding domain, which binds calmodulin in a calcium-dependent fashion.</text>
</comment>
<evidence type="ECO:0000256" key="1">
    <source>
        <dbReference type="ARBA" id="ARBA00004141"/>
    </source>
</evidence>
<evidence type="ECO:0000256" key="9">
    <source>
        <dbReference type="SAM" id="MobiDB-lite"/>
    </source>
</evidence>
<feature type="region of interest" description="Disordered" evidence="9">
    <location>
        <begin position="396"/>
        <end position="447"/>
    </location>
</feature>
<dbReference type="OMA" id="HRDIGVP"/>
<keyword evidence="5 8" id="KW-1133">Transmembrane helix</keyword>
<evidence type="ECO:0000256" key="8">
    <source>
        <dbReference type="RuleBase" id="RU280816"/>
    </source>
</evidence>
<evidence type="ECO:0000313" key="11">
    <source>
        <dbReference type="EMBL" id="OIW01460.1"/>
    </source>
</evidence>
<feature type="compositionally biased region" description="Polar residues" evidence="9">
    <location>
        <begin position="404"/>
        <end position="416"/>
    </location>
</feature>
<evidence type="ECO:0000256" key="5">
    <source>
        <dbReference type="ARBA" id="ARBA00022989"/>
    </source>
</evidence>
<dbReference type="GO" id="GO:0006952">
    <property type="term" value="P:defense response"/>
    <property type="evidence" value="ECO:0007669"/>
    <property type="project" value="UniProtKB-KW"/>
</dbReference>
<feature type="transmembrane region" description="Helical" evidence="10">
    <location>
        <begin position="342"/>
        <end position="367"/>
    </location>
</feature>
<dbReference type="GO" id="GO:0016020">
    <property type="term" value="C:membrane"/>
    <property type="evidence" value="ECO:0007669"/>
    <property type="project" value="UniProtKB-SubCell"/>
</dbReference>
<comment type="similarity">
    <text evidence="2 8">Belongs to the MLO family.</text>
</comment>
<dbReference type="Pfam" id="PF03094">
    <property type="entry name" value="Mlo"/>
    <property type="match status" value="2"/>
</dbReference>
<feature type="transmembrane region" description="Helical" evidence="10">
    <location>
        <begin position="219"/>
        <end position="238"/>
    </location>
</feature>
<dbReference type="EMBL" id="CM007371">
    <property type="protein sequence ID" value="OIW01460.1"/>
    <property type="molecule type" value="Genomic_DNA"/>
</dbReference>
<evidence type="ECO:0000256" key="2">
    <source>
        <dbReference type="ARBA" id="ARBA00006574"/>
    </source>
</evidence>
<evidence type="ECO:0000256" key="3">
    <source>
        <dbReference type="ARBA" id="ARBA00022692"/>
    </source>
</evidence>